<gene>
    <name evidence="1" type="ORF">A4R43_14285</name>
</gene>
<dbReference type="AlphaFoldDB" id="A0A344L689"/>
<evidence type="ECO:0000313" key="2">
    <source>
        <dbReference type="Proteomes" id="UP000250434"/>
    </source>
</evidence>
<dbReference type="OrthoDB" id="6199084at2"/>
<dbReference type="Pfam" id="PF10604">
    <property type="entry name" value="Polyketide_cyc2"/>
    <property type="match status" value="1"/>
</dbReference>
<evidence type="ECO:0008006" key="3">
    <source>
        <dbReference type="Google" id="ProtNLM"/>
    </source>
</evidence>
<dbReference type="EMBL" id="CP015163">
    <property type="protein sequence ID" value="AXB43563.1"/>
    <property type="molecule type" value="Genomic_DNA"/>
</dbReference>
<dbReference type="Proteomes" id="UP000250434">
    <property type="component" value="Chromosome"/>
</dbReference>
<dbReference type="KEGG" id="aab:A4R43_14285"/>
<dbReference type="InterPro" id="IPR019587">
    <property type="entry name" value="Polyketide_cyclase/dehydratase"/>
</dbReference>
<dbReference type="RefSeq" id="WP_113692801.1">
    <property type="nucleotide sequence ID" value="NZ_CP015163.1"/>
</dbReference>
<dbReference type="InterPro" id="IPR023393">
    <property type="entry name" value="START-like_dom_sf"/>
</dbReference>
<keyword evidence="2" id="KW-1185">Reference proteome</keyword>
<evidence type="ECO:0000313" key="1">
    <source>
        <dbReference type="EMBL" id="AXB43563.1"/>
    </source>
</evidence>
<accession>A0A344L689</accession>
<name>A0A344L689_9PSEU</name>
<dbReference type="SUPFAM" id="SSF55961">
    <property type="entry name" value="Bet v1-like"/>
    <property type="match status" value="1"/>
</dbReference>
<sequence length="168" mass="19176">MAPIQVETLIRADLDVLWQHTQDPVLHARWDLRFTEITPLAPGRFRYTSRFLGVTVTGLGTHAGERHRADGGRTSALRFRSADPLSLIHHGSGYWRYAPEPGGVRFTTGFDYSTRWGALGQAADRVFRPVFARLTALSFDRLRRWLETGVEPEHSRSGLDHLRTSFRY</sequence>
<protein>
    <recommendedName>
        <fullName evidence="3">Polyketide cyclase</fullName>
    </recommendedName>
</protein>
<dbReference type="Gene3D" id="3.30.530.20">
    <property type="match status" value="1"/>
</dbReference>
<proteinExistence type="predicted"/>
<reference evidence="1 2" key="1">
    <citation type="submission" date="2016-04" db="EMBL/GenBank/DDBJ databases">
        <title>Complete genome sequence and analysis of deep-sea sediment isolate, Amycolatopsis sp. WP1.</title>
        <authorList>
            <person name="Wang H."/>
            <person name="Chen S."/>
            <person name="Wu Q."/>
        </authorList>
    </citation>
    <scope>NUCLEOTIDE SEQUENCE [LARGE SCALE GENOMIC DNA]</scope>
    <source>
        <strain evidence="1 2">WP1</strain>
    </source>
</reference>
<organism evidence="1 2">
    <name type="scientific">Amycolatopsis albispora</name>
    <dbReference type="NCBI Taxonomy" id="1804986"/>
    <lineage>
        <taxon>Bacteria</taxon>
        <taxon>Bacillati</taxon>
        <taxon>Actinomycetota</taxon>
        <taxon>Actinomycetes</taxon>
        <taxon>Pseudonocardiales</taxon>
        <taxon>Pseudonocardiaceae</taxon>
        <taxon>Amycolatopsis</taxon>
    </lineage>
</organism>
<dbReference type="CDD" id="cd07812">
    <property type="entry name" value="SRPBCC"/>
    <property type="match status" value="1"/>
</dbReference>